<protein>
    <submittedName>
        <fullName evidence="1">(salmon louse) hypothetical protein</fullName>
    </submittedName>
</protein>
<reference evidence="1" key="1">
    <citation type="submission" date="2021-02" db="EMBL/GenBank/DDBJ databases">
        <authorList>
            <person name="Bekaert M."/>
        </authorList>
    </citation>
    <scope>NUCLEOTIDE SEQUENCE</scope>
    <source>
        <strain evidence="1">IoA-00</strain>
    </source>
</reference>
<dbReference type="OrthoDB" id="10258955at2759"/>
<keyword evidence="2" id="KW-1185">Reference proteome</keyword>
<evidence type="ECO:0000313" key="2">
    <source>
        <dbReference type="Proteomes" id="UP000675881"/>
    </source>
</evidence>
<dbReference type="Proteomes" id="UP000675881">
    <property type="component" value="Chromosome 9"/>
</dbReference>
<organism evidence="1 2">
    <name type="scientific">Lepeophtheirus salmonis</name>
    <name type="common">Salmon louse</name>
    <name type="synonym">Caligus salmonis</name>
    <dbReference type="NCBI Taxonomy" id="72036"/>
    <lineage>
        <taxon>Eukaryota</taxon>
        <taxon>Metazoa</taxon>
        <taxon>Ecdysozoa</taxon>
        <taxon>Arthropoda</taxon>
        <taxon>Crustacea</taxon>
        <taxon>Multicrustacea</taxon>
        <taxon>Hexanauplia</taxon>
        <taxon>Copepoda</taxon>
        <taxon>Siphonostomatoida</taxon>
        <taxon>Caligidae</taxon>
        <taxon>Lepeophtheirus</taxon>
    </lineage>
</organism>
<name>A0A7R8D778_LEPSM</name>
<proteinExistence type="predicted"/>
<sequence>MNALSPKLNGNQDEKEIPGPITPVKIRLEDFPSQQEFNFNLNSYPNNPDVDQAPSNPRAPAVRKGKSTFNRKSSNGTIVIFRAHFKKLSPSLTTGNAGSSQSMLEASQ</sequence>
<dbReference type="AlphaFoldDB" id="A0A7R8D778"/>
<gene>
    <name evidence="1" type="ORF">LSAA_14618</name>
</gene>
<dbReference type="EMBL" id="HG994588">
    <property type="protein sequence ID" value="CAF3046122.1"/>
    <property type="molecule type" value="Genomic_DNA"/>
</dbReference>
<accession>A0A7R8D778</accession>
<evidence type="ECO:0000313" key="1">
    <source>
        <dbReference type="EMBL" id="CAF3046122.1"/>
    </source>
</evidence>